<name>A0ABQ4F177_9ACTN</name>
<evidence type="ECO:0000256" key="1">
    <source>
        <dbReference type="SAM" id="MobiDB-lite"/>
    </source>
</evidence>
<organism evidence="2 3">
    <name type="scientific">Plantactinospora mayteni</name>
    <dbReference type="NCBI Taxonomy" id="566021"/>
    <lineage>
        <taxon>Bacteria</taxon>
        <taxon>Bacillati</taxon>
        <taxon>Actinomycetota</taxon>
        <taxon>Actinomycetes</taxon>
        <taxon>Micromonosporales</taxon>
        <taxon>Micromonosporaceae</taxon>
        <taxon>Plantactinospora</taxon>
    </lineage>
</organism>
<sequence length="79" mass="8542">MLQPSPDGQRSAILPHPHRSENLEVHRTFLPAKEQVTPVMCAHAYLAVTAAHAEKGALNPIGTGSSHSPWARSAVSWHT</sequence>
<dbReference type="EMBL" id="BONX01000056">
    <property type="protein sequence ID" value="GIH00665.1"/>
    <property type="molecule type" value="Genomic_DNA"/>
</dbReference>
<proteinExistence type="predicted"/>
<keyword evidence="3" id="KW-1185">Reference proteome</keyword>
<feature type="region of interest" description="Disordered" evidence="1">
    <location>
        <begin position="59"/>
        <end position="79"/>
    </location>
</feature>
<evidence type="ECO:0000313" key="3">
    <source>
        <dbReference type="Proteomes" id="UP000621500"/>
    </source>
</evidence>
<evidence type="ECO:0000313" key="2">
    <source>
        <dbReference type="EMBL" id="GIH00665.1"/>
    </source>
</evidence>
<comment type="caution">
    <text evidence="2">The sequence shown here is derived from an EMBL/GenBank/DDBJ whole genome shotgun (WGS) entry which is preliminary data.</text>
</comment>
<dbReference type="Proteomes" id="UP000621500">
    <property type="component" value="Unassembled WGS sequence"/>
</dbReference>
<gene>
    <name evidence="2" type="ORF">Pma05_72370</name>
</gene>
<feature type="region of interest" description="Disordered" evidence="1">
    <location>
        <begin position="1"/>
        <end position="20"/>
    </location>
</feature>
<protein>
    <submittedName>
        <fullName evidence="2">Uncharacterized protein</fullName>
    </submittedName>
</protein>
<reference evidence="2 3" key="1">
    <citation type="submission" date="2021-01" db="EMBL/GenBank/DDBJ databases">
        <title>Whole genome shotgun sequence of Plantactinospora mayteni NBRC 109088.</title>
        <authorList>
            <person name="Komaki H."/>
            <person name="Tamura T."/>
        </authorList>
    </citation>
    <scope>NUCLEOTIDE SEQUENCE [LARGE SCALE GENOMIC DNA]</scope>
    <source>
        <strain evidence="2 3">NBRC 109088</strain>
    </source>
</reference>
<accession>A0ABQ4F177</accession>